<feature type="transmembrane region" description="Helical" evidence="1">
    <location>
        <begin position="526"/>
        <end position="547"/>
    </location>
</feature>
<dbReference type="RefSeq" id="WP_015077239.1">
    <property type="nucleotide sequence ID" value="NC_019425.2"/>
</dbReference>
<name>K8EU91_CARML</name>
<dbReference type="KEGG" id="cml:BN424_2769"/>
<keyword evidence="3" id="KW-1185">Reference proteome</keyword>
<proteinExistence type="predicted"/>
<keyword evidence="1" id="KW-0472">Membrane</keyword>
<dbReference type="STRING" id="1234679.BN424_2769"/>
<dbReference type="AlphaFoldDB" id="K8EU91"/>
<feature type="transmembrane region" description="Helical" evidence="1">
    <location>
        <begin position="357"/>
        <end position="378"/>
    </location>
</feature>
<evidence type="ECO:0000313" key="3">
    <source>
        <dbReference type="Proteomes" id="UP000000212"/>
    </source>
</evidence>
<organism evidence="2 3">
    <name type="scientific">Carnobacterium maltaromaticum LMA28</name>
    <dbReference type="NCBI Taxonomy" id="1234679"/>
    <lineage>
        <taxon>Bacteria</taxon>
        <taxon>Bacillati</taxon>
        <taxon>Bacillota</taxon>
        <taxon>Bacilli</taxon>
        <taxon>Lactobacillales</taxon>
        <taxon>Carnobacteriaceae</taxon>
        <taxon>Carnobacterium</taxon>
    </lineage>
</organism>
<reference evidence="3" key="1">
    <citation type="journal article" date="2013" name="Genome Announc.">
        <title>Complete Chromosome Sequence of Carnobacterium maltaromaticum LMA 28.</title>
        <authorList>
            <person name="Cailliez-Grimal C."/>
            <person name="Chaillou S."/>
            <person name="Anba-Mondoloni J."/>
            <person name="Loux V."/>
            <person name="Afzal M.I."/>
            <person name="Rahman A."/>
            <person name="Kergourlay G."/>
            <person name="Champomier-Verges M.C."/>
            <person name="Zagorec M."/>
            <person name="Dalgaard P."/>
            <person name="Leisner J.J."/>
            <person name="Prevost H."/>
            <person name="Revol-Junelles A.M."/>
            <person name="Borges F."/>
        </authorList>
    </citation>
    <scope>NUCLEOTIDE SEQUENCE</scope>
    <source>
        <strain evidence="3">LMA28</strain>
    </source>
</reference>
<accession>K8EU91</accession>
<gene>
    <name evidence="2" type="ORF">BN424_2769</name>
</gene>
<feature type="transmembrane region" description="Helical" evidence="1">
    <location>
        <begin position="127"/>
        <end position="145"/>
    </location>
</feature>
<feature type="transmembrane region" description="Helical" evidence="1">
    <location>
        <begin position="78"/>
        <end position="99"/>
    </location>
</feature>
<dbReference type="eggNOG" id="COG5617">
    <property type="taxonomic scope" value="Bacteria"/>
</dbReference>
<keyword evidence="1" id="KW-1133">Transmembrane helix</keyword>
<sequence length="554" mass="63642">MRLLKSKKVQSILIFLLFTLFAIYSNLPILQRSLYTVGTDLPFHINWIVGLAEQLTLGNFSPNINTAFLDGFGYPVDLFYGNITILPASILVALGLNVITTLRIFSILVSFLTLYTMYFASKRITKNNVASIISALLYLFSNYRLRDYFYRGGIGSWISFIFIPLIFLGMYEVIKGDYKKWYILVIGFIGVFLSHILSAVTVTLVLIPFVLFNYKAFLRNSQRFTRLLLSVISTLMLTMYYWLPLLEQMSSYEYFGKNNPVFNISTSGNFPFFEIFSMSLNNEIVIPYILSASLVIVIISRIFINKVKFDEIELMKGELALADMLTLTSIFLVFLSSSNFPWVVFEKYFNILQFSHRFLPFAILFLSLSGGIYFYYYYSHSKNKFRFAFLSFILLSLVPLNQMIEYKNNATIFNLQTYDIGVGKEYLPIDTDIEILKNSEKSPKILSGDAQIEKYKKKGSEIVVSISTNSDTVVQLPLIYYNGYSIKNELSEKIIPIPGDNHLITFKANKSGIYTIKYTGTTIKRVTSFVSLISLLFFILFIGYSIFKKSIKKK</sequence>
<evidence type="ECO:0000313" key="2">
    <source>
        <dbReference type="EMBL" id="CCO12191.2"/>
    </source>
</evidence>
<keyword evidence="1" id="KW-0812">Transmembrane</keyword>
<dbReference type="OrthoDB" id="9784157at2"/>
<evidence type="ECO:0000256" key="1">
    <source>
        <dbReference type="SAM" id="Phobius"/>
    </source>
</evidence>
<dbReference type="Proteomes" id="UP000000212">
    <property type="component" value="Chromosome"/>
</dbReference>
<feature type="transmembrane region" description="Helical" evidence="1">
    <location>
        <begin position="157"/>
        <end position="174"/>
    </location>
</feature>
<feature type="transmembrane region" description="Helical" evidence="1">
    <location>
        <begin position="385"/>
        <end position="404"/>
    </location>
</feature>
<dbReference type="HOGENOM" id="CLU_029426_1_0_9"/>
<feature type="transmembrane region" description="Helical" evidence="1">
    <location>
        <begin position="12"/>
        <end position="30"/>
    </location>
</feature>
<feature type="transmembrane region" description="Helical" evidence="1">
    <location>
        <begin position="325"/>
        <end position="345"/>
    </location>
</feature>
<feature type="transmembrane region" description="Helical" evidence="1">
    <location>
        <begin position="285"/>
        <end position="304"/>
    </location>
</feature>
<protein>
    <submittedName>
        <fullName evidence="2">Membrane protein</fullName>
    </submittedName>
</protein>
<feature type="transmembrane region" description="Helical" evidence="1">
    <location>
        <begin position="224"/>
        <end position="243"/>
    </location>
</feature>
<dbReference type="EMBL" id="HE999757">
    <property type="protein sequence ID" value="CCO12191.2"/>
    <property type="molecule type" value="Genomic_DNA"/>
</dbReference>
<feature type="transmembrane region" description="Helical" evidence="1">
    <location>
        <begin position="180"/>
        <end position="212"/>
    </location>
</feature>
<feature type="transmembrane region" description="Helical" evidence="1">
    <location>
        <begin position="104"/>
        <end position="121"/>
    </location>
</feature>